<gene>
    <name evidence="3" type="ORF">TrVE_jg13251</name>
</gene>
<dbReference type="PANTHER" id="PTHR46167:SF1">
    <property type="entry name" value="N-LYSINE METHYLTRANSFERASE KMT5A"/>
    <property type="match status" value="1"/>
</dbReference>
<dbReference type="EMBL" id="BRXX01000079">
    <property type="protein sequence ID" value="GMH88161.1"/>
    <property type="molecule type" value="Genomic_DNA"/>
</dbReference>
<organism evidence="3 4">
    <name type="scientific">Triparma verrucosa</name>
    <dbReference type="NCBI Taxonomy" id="1606542"/>
    <lineage>
        <taxon>Eukaryota</taxon>
        <taxon>Sar</taxon>
        <taxon>Stramenopiles</taxon>
        <taxon>Ochrophyta</taxon>
        <taxon>Bolidophyceae</taxon>
        <taxon>Parmales</taxon>
        <taxon>Triparmaceae</taxon>
        <taxon>Triparma</taxon>
    </lineage>
</organism>
<sequence>MIRGRSAIAATVLLLIALIEFTGAFSTSFTSFARGRRGVFRIYSETAPPVTPAVASVPPFCKIAFISEEKGRGVVATESIKANTVIGDYEGETITESVKDRRYLKSREAERDEEDHRWLASRVERGQSASGDYLFGVSGVDAFIDAEDEYFSNWTRFLNHADAPNCNVKSLPMGMSGKPRVWFVASRDISPGEEICFSYGDDYWIDDAEPVE</sequence>
<reference evidence="4" key="1">
    <citation type="journal article" date="2023" name="Commun. Biol.">
        <title>Genome analysis of Parmales, the sister group of diatoms, reveals the evolutionary specialization of diatoms from phago-mixotrophs to photoautotrophs.</title>
        <authorList>
            <person name="Ban H."/>
            <person name="Sato S."/>
            <person name="Yoshikawa S."/>
            <person name="Yamada K."/>
            <person name="Nakamura Y."/>
            <person name="Ichinomiya M."/>
            <person name="Sato N."/>
            <person name="Blanc-Mathieu R."/>
            <person name="Endo H."/>
            <person name="Kuwata A."/>
            <person name="Ogata H."/>
        </authorList>
    </citation>
    <scope>NUCLEOTIDE SEQUENCE [LARGE SCALE GENOMIC DNA]</scope>
    <source>
        <strain evidence="4">NIES 3699</strain>
    </source>
</reference>
<dbReference type="InterPro" id="IPR046341">
    <property type="entry name" value="SET_dom_sf"/>
</dbReference>
<evidence type="ECO:0000313" key="3">
    <source>
        <dbReference type="EMBL" id="GMH88161.1"/>
    </source>
</evidence>
<protein>
    <recommendedName>
        <fullName evidence="2">SET domain-containing protein</fullName>
    </recommendedName>
</protein>
<dbReference type="InterPro" id="IPR051760">
    <property type="entry name" value="KMT5A"/>
</dbReference>
<dbReference type="Pfam" id="PF00856">
    <property type="entry name" value="SET"/>
    <property type="match status" value="1"/>
</dbReference>
<name>A0A9W7BCN7_9STRA</name>
<feature type="signal peptide" evidence="1">
    <location>
        <begin position="1"/>
        <end position="24"/>
    </location>
</feature>
<dbReference type="Gene3D" id="2.170.270.10">
    <property type="entry name" value="SET domain"/>
    <property type="match status" value="1"/>
</dbReference>
<keyword evidence="1" id="KW-0732">Signal</keyword>
<dbReference type="Proteomes" id="UP001165160">
    <property type="component" value="Unassembled WGS sequence"/>
</dbReference>
<evidence type="ECO:0000256" key="1">
    <source>
        <dbReference type="SAM" id="SignalP"/>
    </source>
</evidence>
<proteinExistence type="predicted"/>
<dbReference type="SUPFAM" id="SSF82199">
    <property type="entry name" value="SET domain"/>
    <property type="match status" value="1"/>
</dbReference>
<evidence type="ECO:0000313" key="4">
    <source>
        <dbReference type="Proteomes" id="UP001165160"/>
    </source>
</evidence>
<dbReference type="GO" id="GO:0005700">
    <property type="term" value="C:polytene chromosome"/>
    <property type="evidence" value="ECO:0007669"/>
    <property type="project" value="TreeGrafter"/>
</dbReference>
<dbReference type="PROSITE" id="PS50280">
    <property type="entry name" value="SET"/>
    <property type="match status" value="1"/>
</dbReference>
<dbReference type="PANTHER" id="PTHR46167">
    <property type="entry name" value="N-LYSINE METHYLTRANSFERASE KMT5A"/>
    <property type="match status" value="1"/>
</dbReference>
<dbReference type="GO" id="GO:0006357">
    <property type="term" value="P:regulation of transcription by RNA polymerase II"/>
    <property type="evidence" value="ECO:0007669"/>
    <property type="project" value="TreeGrafter"/>
</dbReference>
<dbReference type="GO" id="GO:0042799">
    <property type="term" value="F:histone H4K20 methyltransferase activity"/>
    <property type="evidence" value="ECO:0007669"/>
    <property type="project" value="TreeGrafter"/>
</dbReference>
<accession>A0A9W7BCN7</accession>
<feature type="chain" id="PRO_5040945014" description="SET domain-containing protein" evidence="1">
    <location>
        <begin position="25"/>
        <end position="212"/>
    </location>
</feature>
<feature type="domain" description="SET" evidence="2">
    <location>
        <begin position="59"/>
        <end position="200"/>
    </location>
</feature>
<dbReference type="SMART" id="SM00317">
    <property type="entry name" value="SET"/>
    <property type="match status" value="1"/>
</dbReference>
<dbReference type="GO" id="GO:0005634">
    <property type="term" value="C:nucleus"/>
    <property type="evidence" value="ECO:0007669"/>
    <property type="project" value="TreeGrafter"/>
</dbReference>
<comment type="caution">
    <text evidence="3">The sequence shown here is derived from an EMBL/GenBank/DDBJ whole genome shotgun (WGS) entry which is preliminary data.</text>
</comment>
<keyword evidence="4" id="KW-1185">Reference proteome</keyword>
<evidence type="ECO:0000259" key="2">
    <source>
        <dbReference type="PROSITE" id="PS50280"/>
    </source>
</evidence>
<dbReference type="InterPro" id="IPR001214">
    <property type="entry name" value="SET_dom"/>
</dbReference>
<dbReference type="AlphaFoldDB" id="A0A9W7BCN7"/>